<sequence length="521" mass="58788">IQGSTTPLSLPSEPPDVRNWFLSYEYESPVLGTIDGFKDPVTRDSECFVSKESTKETENHLITSEILDSSCLPSQVSEPADIGNWFSSYAYESFVLDTNDDVQDSVSEGSECEKEGSLVGERHKGQENMIATREIDVKSDSSLGDDKPDEKPSIKTLLIYFHNYSDKNQLQRAKFFISNTLMLIQILDSMGPSTVFTEPPDVKNWFSSYAYGSPVLDTSDQFEDSLHLEMEPEKFVVEDSDAETEEKLTIIRKVRSGDEKVDEEKERYSFARHNSSIEVCEQKQVCKRIDRIGGKRSSSSQNKIQSDKIFKDILEGKAQQSNVTSPSKDIRELSFDDEGSISKLELKLSQEACSVSWNLNRISSSKKDKPQTNSFHTTDFKEKFMEEVSPLSPTSNSKLAQDCGASPRKQTHRRNDKENYQKGIAENGFVATRKYGSTRTANADSLKMSPGILLECSRNNRSVSPAGEKVVDRRKALIETTNYQNSDALEVTGKWRCPQKGKPGLGPPLKQRRLERWIHRV</sequence>
<dbReference type="PANTHER" id="PTHR36368">
    <property type="entry name" value="ATP-DEPENDENT CASEINOLYTIC PROTEASE/CROTONASE FAMILY PROTEIN"/>
    <property type="match status" value="1"/>
</dbReference>
<reference evidence="2 3" key="1">
    <citation type="submission" date="2014-04" db="EMBL/GenBank/DDBJ databases">
        <authorList>
            <consortium name="International Citrus Genome Consortium"/>
            <person name="Gmitter F."/>
            <person name="Chen C."/>
            <person name="Farmerie W."/>
            <person name="Harkins T."/>
            <person name="Desany B."/>
            <person name="Mohiuddin M."/>
            <person name="Kodira C."/>
            <person name="Borodovsky M."/>
            <person name="Lomsadze A."/>
            <person name="Burns P."/>
            <person name="Jenkins J."/>
            <person name="Prochnik S."/>
            <person name="Shu S."/>
            <person name="Chapman J."/>
            <person name="Pitluck S."/>
            <person name="Schmutz J."/>
            <person name="Rokhsar D."/>
        </authorList>
    </citation>
    <scope>NUCLEOTIDE SEQUENCE</scope>
</reference>
<name>A0A067DBQ0_CITSI</name>
<protein>
    <submittedName>
        <fullName evidence="2">Uncharacterized protein</fullName>
    </submittedName>
</protein>
<organism evidence="2 3">
    <name type="scientific">Citrus sinensis</name>
    <name type="common">Sweet orange</name>
    <name type="synonym">Citrus aurantium var. sinensis</name>
    <dbReference type="NCBI Taxonomy" id="2711"/>
    <lineage>
        <taxon>Eukaryota</taxon>
        <taxon>Viridiplantae</taxon>
        <taxon>Streptophyta</taxon>
        <taxon>Embryophyta</taxon>
        <taxon>Tracheophyta</taxon>
        <taxon>Spermatophyta</taxon>
        <taxon>Magnoliopsida</taxon>
        <taxon>eudicotyledons</taxon>
        <taxon>Gunneridae</taxon>
        <taxon>Pentapetalae</taxon>
        <taxon>rosids</taxon>
        <taxon>malvids</taxon>
        <taxon>Sapindales</taxon>
        <taxon>Rutaceae</taxon>
        <taxon>Aurantioideae</taxon>
        <taxon>Citrus</taxon>
    </lineage>
</organism>
<evidence type="ECO:0000313" key="3">
    <source>
        <dbReference type="Proteomes" id="UP000027120"/>
    </source>
</evidence>
<feature type="non-terminal residue" evidence="2">
    <location>
        <position position="1"/>
    </location>
</feature>
<feature type="region of interest" description="Disordered" evidence="1">
    <location>
        <begin position="389"/>
        <end position="419"/>
    </location>
</feature>
<dbReference type="AlphaFoldDB" id="A0A067DBQ0"/>
<proteinExistence type="predicted"/>
<dbReference type="eggNOG" id="ENOG502S4D2">
    <property type="taxonomic scope" value="Eukaryota"/>
</dbReference>
<accession>A0A067DBQ0</accession>
<dbReference type="PaxDb" id="2711-XP_006477572.1"/>
<dbReference type="EMBL" id="KK787152">
    <property type="protein sequence ID" value="KDO38990.1"/>
    <property type="molecule type" value="Genomic_DNA"/>
</dbReference>
<dbReference type="Proteomes" id="UP000027120">
    <property type="component" value="Unassembled WGS sequence"/>
</dbReference>
<keyword evidence="3" id="KW-1185">Reference proteome</keyword>
<evidence type="ECO:0000313" key="2">
    <source>
        <dbReference type="EMBL" id="KDO38990.1"/>
    </source>
</evidence>
<evidence type="ECO:0000256" key="1">
    <source>
        <dbReference type="SAM" id="MobiDB-lite"/>
    </source>
</evidence>
<gene>
    <name evidence="2" type="ORF">CISIN_1g0095801mg</name>
</gene>
<dbReference type="PANTHER" id="PTHR36368:SF1">
    <property type="entry name" value="ATP-DEPENDENT CASEINOLYTIC PROTEASE_CROTONASE FAMILY PROTEIN"/>
    <property type="match status" value="1"/>
</dbReference>